<gene>
    <name evidence="4" type="ORF">EUGRSUZ_I01482</name>
</gene>
<reference evidence="4" key="1">
    <citation type="submission" date="2013-07" db="EMBL/GenBank/DDBJ databases">
        <title>The genome of Eucalyptus grandis.</title>
        <authorList>
            <person name="Schmutz J."/>
            <person name="Hayes R."/>
            <person name="Myburg A."/>
            <person name="Tuskan G."/>
            <person name="Grattapaglia D."/>
            <person name="Rokhsar D.S."/>
        </authorList>
    </citation>
    <scope>NUCLEOTIDE SEQUENCE</scope>
    <source>
        <tissue evidence="4">Leaf extractions</tissue>
    </source>
</reference>
<sequence length="144" mass="15969">MISTKKLIQMARKWQKMATVGRKRIAFQRTNSKSRLANANGSSAAQKGCFIVYTMDERRFAIPLSYLSNNIVRGLFRASEEEFGIPTDGPITLPIDALSMEYIISLISRGLAKDQENALLMSLTRGSCSSSSAFNQALESQQIL</sequence>
<organism evidence="4">
    <name type="scientific">Eucalyptus grandis</name>
    <name type="common">Flooded gum</name>
    <dbReference type="NCBI Taxonomy" id="71139"/>
    <lineage>
        <taxon>Eukaryota</taxon>
        <taxon>Viridiplantae</taxon>
        <taxon>Streptophyta</taxon>
        <taxon>Embryophyta</taxon>
        <taxon>Tracheophyta</taxon>
        <taxon>Spermatophyta</taxon>
        <taxon>Magnoliopsida</taxon>
        <taxon>eudicotyledons</taxon>
        <taxon>Gunneridae</taxon>
        <taxon>Pentapetalae</taxon>
        <taxon>rosids</taxon>
        <taxon>malvids</taxon>
        <taxon>Myrtales</taxon>
        <taxon>Myrtaceae</taxon>
        <taxon>Myrtoideae</taxon>
        <taxon>Eucalypteae</taxon>
        <taxon>Eucalyptus</taxon>
    </lineage>
</organism>
<proteinExistence type="inferred from homology"/>
<evidence type="ECO:0000256" key="1">
    <source>
        <dbReference type="ARBA" id="ARBA00006974"/>
    </source>
</evidence>
<dbReference type="InParanoid" id="A0A059AP46"/>
<evidence type="ECO:0000256" key="3">
    <source>
        <dbReference type="ARBA" id="ARBA00022604"/>
    </source>
</evidence>
<dbReference type="PANTHER" id="PTHR31175:SF82">
    <property type="entry name" value="AUXIN-RESPONSIVE PROTEIN SAUR65"/>
    <property type="match status" value="1"/>
</dbReference>
<keyword evidence="2" id="KW-0217">Developmental protein</keyword>
<dbReference type="InterPro" id="IPR003676">
    <property type="entry name" value="SAUR_fam"/>
</dbReference>
<feature type="non-terminal residue" evidence="4">
    <location>
        <position position="144"/>
    </location>
</feature>
<dbReference type="OMA" id="MAASYHY"/>
<dbReference type="EMBL" id="KK198761">
    <property type="protein sequence ID" value="KCW55618.1"/>
    <property type="molecule type" value="Genomic_DNA"/>
</dbReference>
<dbReference type="PANTHER" id="PTHR31175">
    <property type="entry name" value="AUXIN-RESPONSIVE FAMILY PROTEIN"/>
    <property type="match status" value="1"/>
</dbReference>
<evidence type="ECO:0000256" key="2">
    <source>
        <dbReference type="ARBA" id="ARBA00022473"/>
    </source>
</evidence>
<name>A0A059AP46_EUCGR</name>
<dbReference type="FunCoup" id="A0A059AP46">
    <property type="interactions" value="451"/>
</dbReference>
<evidence type="ECO:0008006" key="5">
    <source>
        <dbReference type="Google" id="ProtNLM"/>
    </source>
</evidence>
<comment type="similarity">
    <text evidence="1">Belongs to the ARG7 family.</text>
</comment>
<dbReference type="AlphaFoldDB" id="A0A059AP46"/>
<dbReference type="Gramene" id="KCW55618">
    <property type="protein sequence ID" value="KCW55618"/>
    <property type="gene ID" value="EUGRSUZ_I01482"/>
</dbReference>
<dbReference type="Pfam" id="PF02519">
    <property type="entry name" value="Auxin_inducible"/>
    <property type="match status" value="1"/>
</dbReference>
<dbReference type="STRING" id="71139.A0A059AP46"/>
<protein>
    <recommendedName>
        <fullName evidence="5">Auxin-responsive protein</fullName>
    </recommendedName>
</protein>
<dbReference type="GO" id="GO:0009733">
    <property type="term" value="P:response to auxin"/>
    <property type="evidence" value="ECO:0007669"/>
    <property type="project" value="InterPro"/>
</dbReference>
<accession>A0A059AP46</accession>
<evidence type="ECO:0000313" key="4">
    <source>
        <dbReference type="EMBL" id="KCW55618.1"/>
    </source>
</evidence>
<dbReference type="eggNOG" id="ENOG502S4GQ">
    <property type="taxonomic scope" value="Eukaryota"/>
</dbReference>
<keyword evidence="3" id="KW-0341">Growth regulation</keyword>